<keyword evidence="3" id="KW-1185">Reference proteome</keyword>
<protein>
    <submittedName>
        <fullName evidence="2">Uncharacterized protein</fullName>
    </submittedName>
</protein>
<dbReference type="GO" id="GO:0004620">
    <property type="term" value="F:phospholipase activity"/>
    <property type="evidence" value="ECO:0007669"/>
    <property type="project" value="TreeGrafter"/>
</dbReference>
<evidence type="ECO:0000256" key="1">
    <source>
        <dbReference type="SAM" id="MobiDB-lite"/>
    </source>
</evidence>
<dbReference type="GO" id="GO:0030149">
    <property type="term" value="P:sphingolipid catabolic process"/>
    <property type="evidence" value="ECO:0007669"/>
    <property type="project" value="TreeGrafter"/>
</dbReference>
<name>A0A835T4B7_CHLIN</name>
<dbReference type="AlphaFoldDB" id="A0A835T4B7"/>
<dbReference type="Proteomes" id="UP000650467">
    <property type="component" value="Unassembled WGS sequence"/>
</dbReference>
<dbReference type="PANTHER" id="PTHR12393">
    <property type="entry name" value="SPHINGOMYELIN PHOSPHODIESTERASE RELATED"/>
    <property type="match status" value="1"/>
</dbReference>
<dbReference type="GO" id="GO:0046513">
    <property type="term" value="P:ceramide biosynthetic process"/>
    <property type="evidence" value="ECO:0007669"/>
    <property type="project" value="TreeGrafter"/>
</dbReference>
<evidence type="ECO:0000313" key="3">
    <source>
        <dbReference type="Proteomes" id="UP000650467"/>
    </source>
</evidence>
<dbReference type="GO" id="GO:0005783">
    <property type="term" value="C:endoplasmic reticulum"/>
    <property type="evidence" value="ECO:0007669"/>
    <property type="project" value="TreeGrafter"/>
</dbReference>
<feature type="region of interest" description="Disordered" evidence="1">
    <location>
        <begin position="391"/>
        <end position="419"/>
    </location>
</feature>
<sequence>MLQLAPELIRKIASSLPPGDAAYSFKLTCKEVAACLHEFRIIRLQCQSVLHAESYELWDKPELLPSGLVAMAEQPWPGAAFAHHWGRPEPWRALSRRQRHRVLCLAASSLHPPSLEAALAHCGTVIKADALTSAAAVGDVAACERLLLGEGCCCDELLVWRVAAGRGQLKVCQWLFALGVQIGPLRGEHIWYYAVEAAAFGGHREVLDWIGAQRALVFEGQAVFRGLGDVAGAAGKGGHVALQADLAAGFTDMGLNIDMLGGVAYGCPLAALRAYRKRWEDVATVAADVYRQHVLLYALASPTPDWADKAVWLLSHLRPPAGWAFGCSRRDASLVREPWWRCAARPDFAQRLEFMLARGFRLPLRLVATAAAAAGNAAAVDLCLGLRPEQVAQPQQPEPESESEPDSDEEWEAERPPRDRTQQLELVDAVLRKAVRWGRVGLLQQLRARGFQLPRGSLRQAFMASGSGNARELEFRGLPCVRYAAAEAGALAAPLTAGEWSRVFRAAARRGADLELLRCLREQHGAAIDLVAVATGGSEEALEWAAAELEVAGQMPRQPLSVADFRAVLKAGNWAAADWLLARGLAPTSRAQLRRLFLSLLVPQRGWRDRVEIYAVPALRWVVDRCGLGAAVLG</sequence>
<dbReference type="GO" id="GO:0071944">
    <property type="term" value="C:cell periphery"/>
    <property type="evidence" value="ECO:0007669"/>
    <property type="project" value="TreeGrafter"/>
</dbReference>
<dbReference type="EMBL" id="JAEHOC010000022">
    <property type="protein sequence ID" value="KAG2432225.1"/>
    <property type="molecule type" value="Genomic_DNA"/>
</dbReference>
<accession>A0A835T4B7</accession>
<dbReference type="PANTHER" id="PTHR12393:SF6">
    <property type="entry name" value="SPHINGOMYELIN PHOSPHODIESTERASE 2"/>
    <property type="match status" value="1"/>
</dbReference>
<organism evidence="2 3">
    <name type="scientific">Chlamydomonas incerta</name>
    <dbReference type="NCBI Taxonomy" id="51695"/>
    <lineage>
        <taxon>Eukaryota</taxon>
        <taxon>Viridiplantae</taxon>
        <taxon>Chlorophyta</taxon>
        <taxon>core chlorophytes</taxon>
        <taxon>Chlorophyceae</taxon>
        <taxon>CS clade</taxon>
        <taxon>Chlamydomonadales</taxon>
        <taxon>Chlamydomonadaceae</taxon>
        <taxon>Chlamydomonas</taxon>
    </lineage>
</organism>
<gene>
    <name evidence="2" type="ORF">HXX76_009144</name>
</gene>
<dbReference type="OrthoDB" id="10636676at2759"/>
<comment type="caution">
    <text evidence="2">The sequence shown here is derived from an EMBL/GenBank/DDBJ whole genome shotgun (WGS) entry which is preliminary data.</text>
</comment>
<proteinExistence type="predicted"/>
<dbReference type="GO" id="GO:0016020">
    <property type="term" value="C:membrane"/>
    <property type="evidence" value="ECO:0007669"/>
    <property type="project" value="TreeGrafter"/>
</dbReference>
<evidence type="ECO:0000313" key="2">
    <source>
        <dbReference type="EMBL" id="KAG2432225.1"/>
    </source>
</evidence>
<feature type="compositionally biased region" description="Acidic residues" evidence="1">
    <location>
        <begin position="399"/>
        <end position="412"/>
    </location>
</feature>
<reference evidence="2" key="1">
    <citation type="journal article" date="2020" name="bioRxiv">
        <title>Comparative genomics of Chlamydomonas.</title>
        <authorList>
            <person name="Craig R.J."/>
            <person name="Hasan A.R."/>
            <person name="Ness R.W."/>
            <person name="Keightley P.D."/>
        </authorList>
    </citation>
    <scope>NUCLEOTIDE SEQUENCE</scope>
    <source>
        <strain evidence="2">SAG 7.73</strain>
    </source>
</reference>